<evidence type="ECO:0000256" key="2">
    <source>
        <dbReference type="SAM" id="SignalP"/>
    </source>
</evidence>
<organism evidence="4 5">
    <name type="scientific">Candidatus Anaerobiospirillum merdipullorum</name>
    <dbReference type="NCBI Taxonomy" id="2838450"/>
    <lineage>
        <taxon>Bacteria</taxon>
        <taxon>Pseudomonadati</taxon>
        <taxon>Pseudomonadota</taxon>
        <taxon>Gammaproteobacteria</taxon>
        <taxon>Aeromonadales</taxon>
        <taxon>Succinivibrionaceae</taxon>
        <taxon>Anaerobiospirillum</taxon>
    </lineage>
</organism>
<dbReference type="InterPro" id="IPR042095">
    <property type="entry name" value="SUMF_sf"/>
</dbReference>
<name>A0A9E2NSV6_9GAMM</name>
<dbReference type="InterPro" id="IPR051043">
    <property type="entry name" value="Sulfatase_Mod_Factor_Kinase"/>
</dbReference>
<feature type="signal peptide" evidence="2">
    <location>
        <begin position="1"/>
        <end position="28"/>
    </location>
</feature>
<dbReference type="Proteomes" id="UP000824150">
    <property type="component" value="Unassembled WGS sequence"/>
</dbReference>
<evidence type="ECO:0000313" key="5">
    <source>
        <dbReference type="Proteomes" id="UP000824150"/>
    </source>
</evidence>
<dbReference type="SUPFAM" id="SSF56436">
    <property type="entry name" value="C-type lectin-like"/>
    <property type="match status" value="1"/>
</dbReference>
<proteinExistence type="predicted"/>
<reference evidence="4" key="2">
    <citation type="submission" date="2021-04" db="EMBL/GenBank/DDBJ databases">
        <authorList>
            <person name="Gilroy R."/>
        </authorList>
    </citation>
    <scope>NUCLEOTIDE SEQUENCE</scope>
    <source>
        <strain evidence="4">687</strain>
    </source>
</reference>
<keyword evidence="2" id="KW-0732">Signal</keyword>
<dbReference type="EMBL" id="JAHLFG010000094">
    <property type="protein sequence ID" value="MBU3827522.1"/>
    <property type="molecule type" value="Genomic_DNA"/>
</dbReference>
<evidence type="ECO:0000256" key="1">
    <source>
        <dbReference type="SAM" id="Coils"/>
    </source>
</evidence>
<sequence>MSGRMPGKFLCLGLLLVALGSTSVTVSAADLKAYDNPQAMDDDVLMPLPCGQSMAFRKVYTSNGPARMADKAFNAGLQQTDNVLSEAVNERHIQGPFHDKQGYYYLMGKYEVTALQYQALMATDDSKCPKPKPPLKRPQNKISWFAAQDAARRLSLYWGQKADQVKIDGQVPFARLPTDSEYEYALRGGHAVSSAQFAAPLFFTDGTLADYAWYQSPQSANGKLNAVGKLKPNPLGIFDLYGNVQEMTQDNFYATRLGRLHGQSGGFVVRGGSYLTQSAAMNAALRVEKPFYTVKGKEFSAEDTGFRLVLSLPVITDSKTLTTLSQEVTKLGYDSDDKQGALLKQLDEIIASNEKLGNEKEDLNAKVATLQSSLGSLRQNMTKLNAERDEQRNRAIVSSLRLGGFLCQSTADAQHSLNISKAELTRAEKILQGQKPDSRLYKTAQKLVQESKGRAQDMSNNLNFFSSYLSDHATDCNNNYSLKQLQAQLGNAKLSLGSDNQMGKFIERFVQLLAYREQHATASLDELKEEFVAKCYALHQQATK</sequence>
<comment type="caution">
    <text evidence="4">The sequence shown here is derived from an EMBL/GenBank/DDBJ whole genome shotgun (WGS) entry which is preliminary data.</text>
</comment>
<keyword evidence="1" id="KW-0175">Coiled coil</keyword>
<dbReference type="Pfam" id="PF03781">
    <property type="entry name" value="FGE-sulfatase"/>
    <property type="match status" value="1"/>
</dbReference>
<reference evidence="4" key="1">
    <citation type="journal article" date="2021" name="PeerJ">
        <title>Extensive microbial diversity within the chicken gut microbiome revealed by metagenomics and culture.</title>
        <authorList>
            <person name="Gilroy R."/>
            <person name="Ravi A."/>
            <person name="Getino M."/>
            <person name="Pursley I."/>
            <person name="Horton D.L."/>
            <person name="Alikhan N.F."/>
            <person name="Baker D."/>
            <person name="Gharbi K."/>
            <person name="Hall N."/>
            <person name="Watson M."/>
            <person name="Adriaenssens E.M."/>
            <person name="Foster-Nyarko E."/>
            <person name="Jarju S."/>
            <person name="Secka A."/>
            <person name="Antonio M."/>
            <person name="Oren A."/>
            <person name="Chaudhuri R.R."/>
            <person name="La Ragione R."/>
            <person name="Hildebrand F."/>
            <person name="Pallen M.J."/>
        </authorList>
    </citation>
    <scope>NUCLEOTIDE SEQUENCE</scope>
    <source>
        <strain evidence="4">687</strain>
    </source>
</reference>
<evidence type="ECO:0000259" key="3">
    <source>
        <dbReference type="Pfam" id="PF03781"/>
    </source>
</evidence>
<evidence type="ECO:0000313" key="4">
    <source>
        <dbReference type="EMBL" id="MBU3827522.1"/>
    </source>
</evidence>
<protein>
    <submittedName>
        <fullName evidence="4">SUMF1/EgtB/PvdO family nonheme iron enzyme</fullName>
    </submittedName>
</protein>
<feature type="domain" description="Sulfatase-modifying factor enzyme-like" evidence="3">
    <location>
        <begin position="88"/>
        <end position="309"/>
    </location>
</feature>
<dbReference type="PANTHER" id="PTHR23150">
    <property type="entry name" value="SULFATASE MODIFYING FACTOR 1, 2"/>
    <property type="match status" value="1"/>
</dbReference>
<accession>A0A9E2NSV6</accession>
<dbReference type="PANTHER" id="PTHR23150:SF19">
    <property type="entry name" value="FORMYLGLYCINE-GENERATING ENZYME"/>
    <property type="match status" value="1"/>
</dbReference>
<dbReference type="InterPro" id="IPR016187">
    <property type="entry name" value="CTDL_fold"/>
</dbReference>
<dbReference type="AlphaFoldDB" id="A0A9E2NSV6"/>
<dbReference type="GO" id="GO:0120147">
    <property type="term" value="F:formylglycine-generating oxidase activity"/>
    <property type="evidence" value="ECO:0007669"/>
    <property type="project" value="TreeGrafter"/>
</dbReference>
<gene>
    <name evidence="4" type="ORF">IAA31_08580</name>
</gene>
<feature type="chain" id="PRO_5038680776" evidence="2">
    <location>
        <begin position="29"/>
        <end position="544"/>
    </location>
</feature>
<feature type="coiled-coil region" evidence="1">
    <location>
        <begin position="346"/>
        <end position="394"/>
    </location>
</feature>
<dbReference type="InterPro" id="IPR005532">
    <property type="entry name" value="SUMF_dom"/>
</dbReference>
<dbReference type="Gene3D" id="3.90.1580.10">
    <property type="entry name" value="paralog of FGE (formylglycine-generating enzyme)"/>
    <property type="match status" value="1"/>
</dbReference>